<keyword evidence="5 9" id="KW-0784">Thiamine biosynthesis</keyword>
<evidence type="ECO:0000256" key="3">
    <source>
        <dbReference type="ARBA" id="ARBA00022723"/>
    </source>
</evidence>
<comment type="catalytic activity">
    <reaction evidence="8 9 10">
        <text>2-[(2R,5Z)-2-carboxy-4-methylthiazol-5(2H)-ylidene]ethyl phosphate + 4-amino-2-methyl-5-(diphosphooxymethyl)pyrimidine + 2 H(+) = thiamine phosphate + CO2 + diphosphate</text>
        <dbReference type="Rhea" id="RHEA:47844"/>
        <dbReference type="ChEBI" id="CHEBI:15378"/>
        <dbReference type="ChEBI" id="CHEBI:16526"/>
        <dbReference type="ChEBI" id="CHEBI:33019"/>
        <dbReference type="ChEBI" id="CHEBI:37575"/>
        <dbReference type="ChEBI" id="CHEBI:57841"/>
        <dbReference type="ChEBI" id="CHEBI:62899"/>
        <dbReference type="EC" id="2.5.1.3"/>
    </reaction>
</comment>
<dbReference type="EC" id="2.5.1.3" evidence="9"/>
<feature type="binding site" evidence="9">
    <location>
        <position position="71"/>
    </location>
    <ligand>
        <name>4-amino-2-methyl-5-(diphosphooxymethyl)pyrimidine</name>
        <dbReference type="ChEBI" id="CHEBI:57841"/>
    </ligand>
</feature>
<dbReference type="STRING" id="1114924.SAMN05216258_105185"/>
<comment type="caution">
    <text evidence="9">Lacks conserved residue(s) required for the propagation of feature annotation.</text>
</comment>
<comment type="function">
    <text evidence="9">Condenses 4-methyl-5-(beta-hydroxyethyl)thiazole monophosphate (THZ-P) and 2-methyl-4-amino-5-hydroxymethyl pyrimidine pyrophosphate (HMP-PP) to form thiamine monophosphate (TMP).</text>
</comment>
<evidence type="ECO:0000256" key="5">
    <source>
        <dbReference type="ARBA" id="ARBA00022977"/>
    </source>
</evidence>
<feature type="binding site" evidence="9">
    <location>
        <begin position="38"/>
        <end position="42"/>
    </location>
    <ligand>
        <name>4-amino-2-methyl-5-(diphosphooxymethyl)pyrimidine</name>
        <dbReference type="ChEBI" id="CHEBI:57841"/>
    </ligand>
</feature>
<evidence type="ECO:0000256" key="8">
    <source>
        <dbReference type="ARBA" id="ARBA00047883"/>
    </source>
</evidence>
<dbReference type="PANTHER" id="PTHR20857">
    <property type="entry name" value="THIAMINE-PHOSPHATE PYROPHOSPHORYLASE"/>
    <property type="match status" value="1"/>
</dbReference>
<evidence type="ECO:0000256" key="2">
    <source>
        <dbReference type="ARBA" id="ARBA00022679"/>
    </source>
</evidence>
<dbReference type="GO" id="GO:0005737">
    <property type="term" value="C:cytoplasm"/>
    <property type="evidence" value="ECO:0007669"/>
    <property type="project" value="TreeGrafter"/>
</dbReference>
<evidence type="ECO:0000313" key="15">
    <source>
        <dbReference type="Proteomes" id="UP000199377"/>
    </source>
</evidence>
<evidence type="ECO:0000313" key="14">
    <source>
        <dbReference type="EMBL" id="SFI23374.1"/>
    </source>
</evidence>
<accession>A0A1I3GIU6</accession>
<evidence type="ECO:0000256" key="6">
    <source>
        <dbReference type="ARBA" id="ARBA00047334"/>
    </source>
</evidence>
<reference evidence="14 15" key="1">
    <citation type="submission" date="2016-10" db="EMBL/GenBank/DDBJ databases">
        <authorList>
            <person name="de Groot N.N."/>
        </authorList>
    </citation>
    <scope>NUCLEOTIDE SEQUENCE [LARGE SCALE GENOMIC DNA]</scope>
    <source>
        <strain evidence="14 15">CGMCC 1.11030</strain>
    </source>
</reference>
<keyword evidence="15" id="KW-1185">Reference proteome</keyword>
<dbReference type="InterPro" id="IPR013785">
    <property type="entry name" value="Aldolase_TIM"/>
</dbReference>
<feature type="binding site" evidence="9">
    <location>
        <begin position="187"/>
        <end position="188"/>
    </location>
    <ligand>
        <name>2-[(2R,5Z)-2-carboxy-4-methylthiazol-5(2H)-ylidene]ethyl phosphate</name>
        <dbReference type="ChEBI" id="CHEBI:62899"/>
    </ligand>
</feature>
<dbReference type="InterPro" id="IPR034291">
    <property type="entry name" value="TMP_synthase"/>
</dbReference>
<name>A0A1I3GIU6_9RHOB</name>
<dbReference type="GO" id="GO:0004789">
    <property type="term" value="F:thiamine-phosphate diphosphorylase activity"/>
    <property type="evidence" value="ECO:0007669"/>
    <property type="project" value="UniProtKB-UniRule"/>
</dbReference>
<dbReference type="SUPFAM" id="SSF51391">
    <property type="entry name" value="Thiamin phosphate synthase"/>
    <property type="match status" value="1"/>
</dbReference>
<keyword evidence="3 9" id="KW-0479">Metal-binding</keyword>
<dbReference type="CDD" id="cd00564">
    <property type="entry name" value="TMP_TenI"/>
    <property type="match status" value="1"/>
</dbReference>
<dbReference type="GO" id="GO:0009228">
    <property type="term" value="P:thiamine biosynthetic process"/>
    <property type="evidence" value="ECO:0007669"/>
    <property type="project" value="UniProtKB-KW"/>
</dbReference>
<dbReference type="Pfam" id="PF02581">
    <property type="entry name" value="TMP-TENI"/>
    <property type="match status" value="1"/>
</dbReference>
<comment type="similarity">
    <text evidence="9 10">Belongs to the thiamine-phosphate synthase family.</text>
</comment>
<comment type="pathway">
    <text evidence="1 9 11">Cofactor biosynthesis; thiamine diphosphate biosynthesis; thiamine phosphate from 4-amino-2-methyl-5-diphosphomethylpyrimidine and 4-methyl-5-(2-phosphoethyl)-thiazole: step 1/1.</text>
</comment>
<feature type="binding site" evidence="9">
    <location>
        <begin position="136"/>
        <end position="138"/>
    </location>
    <ligand>
        <name>2-[(2R,5Z)-2-carboxy-4-methylthiazol-5(2H)-ylidene]ethyl phosphate</name>
        <dbReference type="ChEBI" id="CHEBI:62899"/>
    </ligand>
</feature>
<proteinExistence type="inferred from homology"/>
<keyword evidence="2 9" id="KW-0808">Transferase</keyword>
<feature type="binding site" evidence="9">
    <location>
        <position position="91"/>
    </location>
    <ligand>
        <name>Mg(2+)</name>
        <dbReference type="ChEBI" id="CHEBI:18420"/>
    </ligand>
</feature>
<dbReference type="Gene3D" id="3.20.20.70">
    <property type="entry name" value="Aldolase class I"/>
    <property type="match status" value="1"/>
</dbReference>
<dbReference type="EMBL" id="FOQH01000005">
    <property type="protein sequence ID" value="SFI23374.1"/>
    <property type="molecule type" value="Genomic_DNA"/>
</dbReference>
<feature type="region of interest" description="Disordered" evidence="12">
    <location>
        <begin position="204"/>
        <end position="224"/>
    </location>
</feature>
<evidence type="ECO:0000259" key="13">
    <source>
        <dbReference type="Pfam" id="PF02581"/>
    </source>
</evidence>
<keyword evidence="4 9" id="KW-0460">Magnesium</keyword>
<sequence length="224" mass="22444">MSRPTFDPRLSLVTDPSARAGVVATAVAAARGGAGLIQLRDKTAPDAELRAAARALIAALAPFPHARLLVNDRPDLAAEVGAHGAHVGQTDAEVAQARRLLGPDAILGLSIEDPAQLEGVDWSAIDYVGAGPVFATPTKTDAAPAIGFEGLAAIAARCPVPVLAIGRMSAAHAPAARAAGAAGLAVVSALCAAEDPLAEARALLDAWEAGPPPEGPPPEGKSRP</sequence>
<dbReference type="InterPro" id="IPR036206">
    <property type="entry name" value="ThiamineP_synth_sf"/>
</dbReference>
<organism evidence="14 15">
    <name type="scientific">Albimonas pacifica</name>
    <dbReference type="NCBI Taxonomy" id="1114924"/>
    <lineage>
        <taxon>Bacteria</taxon>
        <taxon>Pseudomonadati</taxon>
        <taxon>Pseudomonadota</taxon>
        <taxon>Alphaproteobacteria</taxon>
        <taxon>Rhodobacterales</taxon>
        <taxon>Paracoccaceae</taxon>
        <taxon>Albimonas</taxon>
    </lineage>
</organism>
<evidence type="ECO:0000256" key="4">
    <source>
        <dbReference type="ARBA" id="ARBA00022842"/>
    </source>
</evidence>
<evidence type="ECO:0000256" key="11">
    <source>
        <dbReference type="RuleBase" id="RU004253"/>
    </source>
</evidence>
<dbReference type="InterPro" id="IPR022998">
    <property type="entry name" value="ThiamineP_synth_TenI"/>
</dbReference>
<dbReference type="GO" id="GO:0009229">
    <property type="term" value="P:thiamine diphosphate biosynthetic process"/>
    <property type="evidence" value="ECO:0007669"/>
    <property type="project" value="UniProtKB-UniRule"/>
</dbReference>
<dbReference type="OrthoDB" id="9810880at2"/>
<comment type="catalytic activity">
    <reaction evidence="6 9 10">
        <text>4-methyl-5-(2-phosphooxyethyl)-thiazole + 4-amino-2-methyl-5-(diphosphooxymethyl)pyrimidine + H(+) = thiamine phosphate + diphosphate</text>
        <dbReference type="Rhea" id="RHEA:22328"/>
        <dbReference type="ChEBI" id="CHEBI:15378"/>
        <dbReference type="ChEBI" id="CHEBI:33019"/>
        <dbReference type="ChEBI" id="CHEBI:37575"/>
        <dbReference type="ChEBI" id="CHEBI:57841"/>
        <dbReference type="ChEBI" id="CHEBI:58296"/>
        <dbReference type="EC" id="2.5.1.3"/>
    </reaction>
</comment>
<dbReference type="RefSeq" id="WP_092860022.1">
    <property type="nucleotide sequence ID" value="NZ_FOQH01000005.1"/>
</dbReference>
<dbReference type="AlphaFoldDB" id="A0A1I3GIU6"/>
<dbReference type="Proteomes" id="UP000199377">
    <property type="component" value="Unassembled WGS sequence"/>
</dbReference>
<dbReference type="GO" id="GO:0000287">
    <property type="term" value="F:magnesium ion binding"/>
    <property type="evidence" value="ECO:0007669"/>
    <property type="project" value="UniProtKB-UniRule"/>
</dbReference>
<feature type="binding site" evidence="9">
    <location>
        <position position="139"/>
    </location>
    <ligand>
        <name>4-amino-2-methyl-5-(diphosphooxymethyl)pyrimidine</name>
        <dbReference type="ChEBI" id="CHEBI:57841"/>
    </ligand>
</feature>
<evidence type="ECO:0000256" key="9">
    <source>
        <dbReference type="HAMAP-Rule" id="MF_00097"/>
    </source>
</evidence>
<evidence type="ECO:0000256" key="7">
    <source>
        <dbReference type="ARBA" id="ARBA00047851"/>
    </source>
</evidence>
<feature type="binding site" evidence="9">
    <location>
        <position position="110"/>
    </location>
    <ligand>
        <name>4-amino-2-methyl-5-(diphosphooxymethyl)pyrimidine</name>
        <dbReference type="ChEBI" id="CHEBI:57841"/>
    </ligand>
</feature>
<dbReference type="UniPathway" id="UPA00060">
    <property type="reaction ID" value="UER00141"/>
</dbReference>
<comment type="cofactor">
    <cofactor evidence="9">
        <name>Mg(2+)</name>
        <dbReference type="ChEBI" id="CHEBI:18420"/>
    </cofactor>
    <text evidence="9">Binds 1 Mg(2+) ion per subunit.</text>
</comment>
<dbReference type="HAMAP" id="MF_00097">
    <property type="entry name" value="TMP_synthase"/>
    <property type="match status" value="1"/>
</dbReference>
<dbReference type="PANTHER" id="PTHR20857:SF15">
    <property type="entry name" value="THIAMINE-PHOSPHATE SYNTHASE"/>
    <property type="match status" value="1"/>
</dbReference>
<feature type="compositionally biased region" description="Pro residues" evidence="12">
    <location>
        <begin position="210"/>
        <end position="224"/>
    </location>
</feature>
<comment type="catalytic activity">
    <reaction evidence="7 9 10">
        <text>2-(2-carboxy-4-methylthiazol-5-yl)ethyl phosphate + 4-amino-2-methyl-5-(diphosphooxymethyl)pyrimidine + 2 H(+) = thiamine phosphate + CO2 + diphosphate</text>
        <dbReference type="Rhea" id="RHEA:47848"/>
        <dbReference type="ChEBI" id="CHEBI:15378"/>
        <dbReference type="ChEBI" id="CHEBI:16526"/>
        <dbReference type="ChEBI" id="CHEBI:33019"/>
        <dbReference type="ChEBI" id="CHEBI:37575"/>
        <dbReference type="ChEBI" id="CHEBI:57841"/>
        <dbReference type="ChEBI" id="CHEBI:62890"/>
        <dbReference type="EC" id="2.5.1.3"/>
    </reaction>
</comment>
<feature type="domain" description="Thiamine phosphate synthase/TenI" evidence="13">
    <location>
        <begin position="11"/>
        <end position="190"/>
    </location>
</feature>
<evidence type="ECO:0000256" key="10">
    <source>
        <dbReference type="RuleBase" id="RU003826"/>
    </source>
</evidence>
<evidence type="ECO:0000256" key="12">
    <source>
        <dbReference type="SAM" id="MobiDB-lite"/>
    </source>
</evidence>
<evidence type="ECO:0000256" key="1">
    <source>
        <dbReference type="ARBA" id="ARBA00005165"/>
    </source>
</evidence>
<feature type="binding site" evidence="9">
    <location>
        <position position="72"/>
    </location>
    <ligand>
        <name>Mg(2+)</name>
        <dbReference type="ChEBI" id="CHEBI:18420"/>
    </ligand>
</feature>
<protein>
    <recommendedName>
        <fullName evidence="9">Thiamine-phosphate synthase</fullName>
        <shortName evidence="9">TP synthase</shortName>
        <shortName evidence="9">TPS</shortName>
        <ecNumber evidence="9">2.5.1.3</ecNumber>
    </recommendedName>
    <alternativeName>
        <fullName evidence="9">Thiamine-phosphate pyrophosphorylase</fullName>
        <shortName evidence="9">TMP pyrophosphorylase</shortName>
        <shortName evidence="9">TMP-PPase</shortName>
    </alternativeName>
</protein>
<gene>
    <name evidence="9" type="primary">thiE</name>
    <name evidence="14" type="ORF">SAMN05216258_105185</name>
</gene>
<dbReference type="NCBIfam" id="TIGR00693">
    <property type="entry name" value="thiE"/>
    <property type="match status" value="1"/>
</dbReference>